<comment type="similarity">
    <text evidence="7">Belongs to the AP2/ERF transcription factor family. ERF subfamily.</text>
</comment>
<keyword evidence="3" id="KW-0238">DNA-binding</keyword>
<evidence type="ECO:0000313" key="11">
    <source>
        <dbReference type="Proteomes" id="UP000737018"/>
    </source>
</evidence>
<keyword evidence="11" id="KW-1185">Reference proteome</keyword>
<dbReference type="InterPro" id="IPR016177">
    <property type="entry name" value="DNA-bd_dom_sf"/>
</dbReference>
<dbReference type="EMBL" id="JRKL02001184">
    <property type="protein sequence ID" value="KAF3965475.1"/>
    <property type="molecule type" value="Genomic_DNA"/>
</dbReference>
<dbReference type="OrthoDB" id="1918918at2759"/>
<keyword evidence="2" id="KW-0805">Transcription regulation</keyword>
<organism evidence="10 11">
    <name type="scientific">Castanea mollissima</name>
    <name type="common">Chinese chestnut</name>
    <dbReference type="NCBI Taxonomy" id="60419"/>
    <lineage>
        <taxon>Eukaryota</taxon>
        <taxon>Viridiplantae</taxon>
        <taxon>Streptophyta</taxon>
        <taxon>Embryophyta</taxon>
        <taxon>Tracheophyta</taxon>
        <taxon>Spermatophyta</taxon>
        <taxon>Magnoliopsida</taxon>
        <taxon>eudicotyledons</taxon>
        <taxon>Gunneridae</taxon>
        <taxon>Pentapetalae</taxon>
        <taxon>rosids</taxon>
        <taxon>fabids</taxon>
        <taxon>Fagales</taxon>
        <taxon>Fagaceae</taxon>
        <taxon>Castanea</taxon>
    </lineage>
</organism>
<evidence type="ECO:0000256" key="1">
    <source>
        <dbReference type="ARBA" id="ARBA00004123"/>
    </source>
</evidence>
<feature type="compositionally biased region" description="Low complexity" evidence="8">
    <location>
        <begin position="1"/>
        <end position="18"/>
    </location>
</feature>
<dbReference type="SMART" id="SM00380">
    <property type="entry name" value="AP2"/>
    <property type="match status" value="1"/>
</dbReference>
<name>A0A8J4R757_9ROSI</name>
<evidence type="ECO:0000256" key="2">
    <source>
        <dbReference type="ARBA" id="ARBA00023015"/>
    </source>
</evidence>
<dbReference type="InterPro" id="IPR001471">
    <property type="entry name" value="AP2/ERF_dom"/>
</dbReference>
<keyword evidence="6" id="KW-0539">Nucleus</keyword>
<accession>A0A8J4R757</accession>
<feature type="region of interest" description="Disordered" evidence="8">
    <location>
        <begin position="1"/>
        <end position="37"/>
    </location>
</feature>
<dbReference type="GO" id="GO:0003700">
    <property type="term" value="F:DNA-binding transcription factor activity"/>
    <property type="evidence" value="ECO:0007669"/>
    <property type="project" value="InterPro"/>
</dbReference>
<evidence type="ECO:0000313" key="10">
    <source>
        <dbReference type="EMBL" id="KAF3965475.1"/>
    </source>
</evidence>
<protein>
    <recommendedName>
        <fullName evidence="9">AP2/ERF domain-containing protein</fullName>
    </recommendedName>
</protein>
<dbReference type="PROSITE" id="PS51032">
    <property type="entry name" value="AP2_ERF"/>
    <property type="match status" value="1"/>
</dbReference>
<evidence type="ECO:0000259" key="9">
    <source>
        <dbReference type="PROSITE" id="PS51032"/>
    </source>
</evidence>
<evidence type="ECO:0000256" key="4">
    <source>
        <dbReference type="ARBA" id="ARBA00023159"/>
    </source>
</evidence>
<evidence type="ECO:0000256" key="8">
    <source>
        <dbReference type="SAM" id="MobiDB-lite"/>
    </source>
</evidence>
<sequence>MLKPTTITTTRSSSSSSREVQQPNSEQSDTKYKGVRRRKWGKWVSEIRLPNSRERIWLGSYDTPEKAARAFDAALFCLRGPDAKFNFPDTPPEININANGRHTLSPQEIRVLAARFANDDDKDSHPPKDNDLILGESSSHMVVDQCYTPSTSSVSDGTVHVDSNNEAMDWSFLSMLDSNDMGISSDFGLFSGMESLHSGEMLYPPVLPGPVEDNGDENGAEAYSQQSFLWNF</sequence>
<dbReference type="GO" id="GO:0005634">
    <property type="term" value="C:nucleus"/>
    <property type="evidence" value="ECO:0007669"/>
    <property type="project" value="UniProtKB-SubCell"/>
</dbReference>
<dbReference type="InterPro" id="IPR051032">
    <property type="entry name" value="AP2/ERF_TF_ERF_subfamily"/>
</dbReference>
<proteinExistence type="inferred from homology"/>
<keyword evidence="5" id="KW-0804">Transcription</keyword>
<dbReference type="AlphaFoldDB" id="A0A8J4R757"/>
<dbReference type="PRINTS" id="PR00367">
    <property type="entry name" value="ETHRSPELEMNT"/>
</dbReference>
<dbReference type="Proteomes" id="UP000737018">
    <property type="component" value="Unassembled WGS sequence"/>
</dbReference>
<dbReference type="CDD" id="cd00018">
    <property type="entry name" value="AP2"/>
    <property type="match status" value="1"/>
</dbReference>
<dbReference type="Gene3D" id="3.30.730.10">
    <property type="entry name" value="AP2/ERF domain"/>
    <property type="match status" value="1"/>
</dbReference>
<dbReference type="SUPFAM" id="SSF54171">
    <property type="entry name" value="DNA-binding domain"/>
    <property type="match status" value="1"/>
</dbReference>
<gene>
    <name evidence="10" type="ORF">CMV_010341</name>
</gene>
<evidence type="ECO:0000256" key="6">
    <source>
        <dbReference type="ARBA" id="ARBA00023242"/>
    </source>
</evidence>
<comment type="caution">
    <text evidence="10">The sequence shown here is derived from an EMBL/GenBank/DDBJ whole genome shotgun (WGS) entry which is preliminary data.</text>
</comment>
<dbReference type="InterPro" id="IPR036955">
    <property type="entry name" value="AP2/ERF_dom_sf"/>
</dbReference>
<dbReference type="FunFam" id="3.30.730.10:FF:000001">
    <property type="entry name" value="Ethylene-responsive transcription factor 2"/>
    <property type="match status" value="1"/>
</dbReference>
<dbReference type="PANTHER" id="PTHR31985:SF273">
    <property type="entry name" value="ETHYLENE-RESPONSIVE TRANSCRIPTION FACTOR ERF017"/>
    <property type="match status" value="1"/>
</dbReference>
<reference evidence="10" key="1">
    <citation type="submission" date="2020-03" db="EMBL/GenBank/DDBJ databases">
        <title>Castanea mollissima Vanexum genome sequencing.</title>
        <authorList>
            <person name="Staton M."/>
        </authorList>
    </citation>
    <scope>NUCLEOTIDE SEQUENCE</scope>
    <source>
        <tissue evidence="10">Leaf</tissue>
    </source>
</reference>
<dbReference type="Pfam" id="PF00847">
    <property type="entry name" value="AP2"/>
    <property type="match status" value="1"/>
</dbReference>
<evidence type="ECO:0000256" key="3">
    <source>
        <dbReference type="ARBA" id="ARBA00023125"/>
    </source>
</evidence>
<evidence type="ECO:0000256" key="7">
    <source>
        <dbReference type="ARBA" id="ARBA00024343"/>
    </source>
</evidence>
<evidence type="ECO:0000256" key="5">
    <source>
        <dbReference type="ARBA" id="ARBA00023163"/>
    </source>
</evidence>
<comment type="subcellular location">
    <subcellularLocation>
        <location evidence="1">Nucleus</location>
    </subcellularLocation>
</comment>
<feature type="domain" description="AP2/ERF" evidence="9">
    <location>
        <begin position="31"/>
        <end position="88"/>
    </location>
</feature>
<keyword evidence="4" id="KW-0010">Activator</keyword>
<dbReference type="GO" id="GO:0003677">
    <property type="term" value="F:DNA binding"/>
    <property type="evidence" value="ECO:0007669"/>
    <property type="project" value="UniProtKB-KW"/>
</dbReference>
<dbReference type="PANTHER" id="PTHR31985">
    <property type="entry name" value="ETHYLENE-RESPONSIVE TRANSCRIPTION FACTOR ERF042-RELATED"/>
    <property type="match status" value="1"/>
</dbReference>